<feature type="transmembrane region" description="Helical" evidence="2">
    <location>
        <begin position="25"/>
        <end position="46"/>
    </location>
</feature>
<dbReference type="STRING" id="593117.TGAM_1655"/>
<dbReference type="GO" id="GO:0140359">
    <property type="term" value="F:ABC-type transporter activity"/>
    <property type="evidence" value="ECO:0007669"/>
    <property type="project" value="InterPro"/>
</dbReference>
<protein>
    <recommendedName>
        <fullName evidence="5">ABC-type transport system, permease component</fullName>
    </recommendedName>
</protein>
<evidence type="ECO:0000256" key="1">
    <source>
        <dbReference type="SAM" id="MobiDB-lite"/>
    </source>
</evidence>
<reference evidence="3 4" key="1">
    <citation type="journal article" date="2007" name="Genome Biol.">
        <title>Genome analysis and genome-wide proteomics of Thermococcus gammatolerans, the most radioresistant organism known amongst the Archaea.</title>
        <authorList>
            <person name="Zivanovic Y."/>
            <person name="Armengaud J."/>
            <person name="Lagorce A."/>
            <person name="Leplat C."/>
            <person name="Guerin P."/>
            <person name="Dutertre M."/>
            <person name="Anthouard V."/>
            <person name="Forterre P."/>
            <person name="Wincker P."/>
            <person name="Confalonieri F."/>
        </authorList>
    </citation>
    <scope>NUCLEOTIDE SEQUENCE [LARGE SCALE GENOMIC DNA]</scope>
    <source>
        <strain evidence="4">DSM 15229 / JCM 11827 / EJ3</strain>
    </source>
</reference>
<evidence type="ECO:0000313" key="4">
    <source>
        <dbReference type="Proteomes" id="UP000001488"/>
    </source>
</evidence>
<evidence type="ECO:0008006" key="5">
    <source>
        <dbReference type="Google" id="ProtNLM"/>
    </source>
</evidence>
<dbReference type="Pfam" id="PF12679">
    <property type="entry name" value="ABC2_membrane_2"/>
    <property type="match status" value="1"/>
</dbReference>
<dbReference type="PANTHER" id="PTHR43471:SF12">
    <property type="entry name" value="HYPOTHETICAL MEMBRANE PROTEIN, CONSERVED"/>
    <property type="match status" value="1"/>
</dbReference>
<sequence>MNMGVLDLMWGLKLEIKKSIRTKKFWAILIIMLLLYIPILYAIKTVQPYGREFTASEVIAALISITLSLAKFFITILAIVLGATAVNAEITEGTLRVAISKPISRLGYIVGKFLGHIVVLFIAILLAVVVTLVGIAMMGIDITSGLIWDVLLLNLSILLAMMEFLALGYIVSLFVKSTSTAIGIAIVLLFLMSLMSPILVEYFAHSKAEELTREKFGPNWEREGFLYRNESVKSPYEYMNIQYNRLVKEYKRKYLFFDPITQLNFLLGNLTKKIHVTITNETYYPMKKEGLTIVTDYEHPIKSNVTNTTGEGPCQGPDVEGGSRTENINGTYVEVRYEKRCYTLETYQGVGYSIKKNLDRLGVMIAMLILYLGVGFYRFLRMDLR</sequence>
<dbReference type="eggNOG" id="arCOG02436">
    <property type="taxonomic scope" value="Archaea"/>
</dbReference>
<dbReference type="PaxDb" id="593117-TGAM_1655"/>
<keyword evidence="2" id="KW-1133">Transmembrane helix</keyword>
<dbReference type="Proteomes" id="UP000001488">
    <property type="component" value="Chromosome"/>
</dbReference>
<dbReference type="AlphaFoldDB" id="C5A7E5"/>
<dbReference type="KEGG" id="tga:TGAM_1655"/>
<name>C5A7E5_THEGJ</name>
<feature type="transmembrane region" description="Helical" evidence="2">
    <location>
        <begin position="150"/>
        <end position="175"/>
    </location>
</feature>
<feature type="region of interest" description="Disordered" evidence="1">
    <location>
        <begin position="304"/>
        <end position="323"/>
    </location>
</feature>
<feature type="transmembrane region" description="Helical" evidence="2">
    <location>
        <begin position="361"/>
        <end position="380"/>
    </location>
</feature>
<feature type="transmembrane region" description="Helical" evidence="2">
    <location>
        <begin position="58"/>
        <end position="86"/>
    </location>
</feature>
<organism evidence="3 4">
    <name type="scientific">Thermococcus gammatolerans (strain DSM 15229 / JCM 11827 / EJ3)</name>
    <dbReference type="NCBI Taxonomy" id="593117"/>
    <lineage>
        <taxon>Archaea</taxon>
        <taxon>Methanobacteriati</taxon>
        <taxon>Methanobacteriota</taxon>
        <taxon>Thermococci</taxon>
        <taxon>Thermococcales</taxon>
        <taxon>Thermococcaceae</taxon>
        <taxon>Thermococcus</taxon>
    </lineage>
</organism>
<dbReference type="PANTHER" id="PTHR43471">
    <property type="entry name" value="ABC TRANSPORTER PERMEASE"/>
    <property type="match status" value="1"/>
</dbReference>
<dbReference type="PATRIC" id="fig|593117.10.peg.1661"/>
<keyword evidence="2" id="KW-0812">Transmembrane</keyword>
<keyword evidence="4" id="KW-1185">Reference proteome</keyword>
<accession>C5A7E5</accession>
<feature type="transmembrane region" description="Helical" evidence="2">
    <location>
        <begin position="113"/>
        <end position="138"/>
    </location>
</feature>
<dbReference type="GO" id="GO:0005886">
    <property type="term" value="C:plasma membrane"/>
    <property type="evidence" value="ECO:0007669"/>
    <property type="project" value="UniProtKB-SubCell"/>
</dbReference>
<feature type="transmembrane region" description="Helical" evidence="2">
    <location>
        <begin position="181"/>
        <end position="204"/>
    </location>
</feature>
<gene>
    <name evidence="3" type="ordered locus">TGAM_1655</name>
</gene>
<proteinExistence type="predicted"/>
<dbReference type="EMBL" id="CP001398">
    <property type="protein sequence ID" value="ACS34157.1"/>
    <property type="molecule type" value="Genomic_DNA"/>
</dbReference>
<keyword evidence="2" id="KW-0472">Membrane</keyword>
<evidence type="ECO:0000313" key="3">
    <source>
        <dbReference type="EMBL" id="ACS34157.1"/>
    </source>
</evidence>
<evidence type="ECO:0000256" key="2">
    <source>
        <dbReference type="SAM" id="Phobius"/>
    </source>
</evidence>
<dbReference type="HOGENOM" id="CLU_854245_0_0_2"/>